<dbReference type="EMBL" id="WKPI01000024">
    <property type="protein sequence ID" value="MSC33934.1"/>
    <property type="molecule type" value="Genomic_DNA"/>
</dbReference>
<sequence>MNKKSMFRWLTAGGAVLLIVLLSCAYSVFENESRLVAPMDFSTYQFRVKDLPMLISIPLLIVYILALIVRLFLALKQQRLQDQPGYTRRVDPRFGLFGFFGFLGFLGFYSYASQRVIFPFFFFVFFGFFGFYYEGKMSGTLADEMFEEHRVKAQLKAYKVGMSLIFAILWLVGFGLFNRQLDYAAIYLTIGISLAYAVTLFLSEYLLYRYEHQE</sequence>
<keyword evidence="1" id="KW-0812">Transmembrane</keyword>
<dbReference type="EMBL" id="WKPJ01000022">
    <property type="protein sequence ID" value="MSA90204.1"/>
    <property type="molecule type" value="Genomic_DNA"/>
</dbReference>
<dbReference type="PROSITE" id="PS51257">
    <property type="entry name" value="PROKAR_LIPOPROTEIN"/>
    <property type="match status" value="1"/>
</dbReference>
<keyword evidence="5" id="KW-1185">Reference proteome</keyword>
<dbReference type="RefSeq" id="WP_154239382.1">
    <property type="nucleotide sequence ID" value="NZ_CALJPI010000057.1"/>
</dbReference>
<keyword evidence="1" id="KW-0472">Membrane</keyword>
<evidence type="ECO:0000313" key="2">
    <source>
        <dbReference type="EMBL" id="MSA90204.1"/>
    </source>
</evidence>
<evidence type="ECO:0000256" key="1">
    <source>
        <dbReference type="SAM" id="Phobius"/>
    </source>
</evidence>
<keyword evidence="1" id="KW-1133">Transmembrane helix</keyword>
<dbReference type="Proteomes" id="UP000433575">
    <property type="component" value="Unassembled WGS sequence"/>
</dbReference>
<accession>A0A6N7S8H4</accession>
<feature type="transmembrane region" description="Helical" evidence="1">
    <location>
        <begin position="94"/>
        <end position="111"/>
    </location>
</feature>
<feature type="transmembrane region" description="Helical" evidence="1">
    <location>
        <begin position="156"/>
        <end position="177"/>
    </location>
</feature>
<dbReference type="AlphaFoldDB" id="A0A6N7S8H4"/>
<evidence type="ECO:0000313" key="3">
    <source>
        <dbReference type="EMBL" id="MSC33934.1"/>
    </source>
</evidence>
<name>A0A6N7S8H4_9FIRM</name>
<reference evidence="4 5" key="1">
    <citation type="journal article" date="2019" name="Nat. Med.">
        <title>A library of human gut bacterial isolates paired with longitudinal multiomics data enables mechanistic microbiome research.</title>
        <authorList>
            <person name="Poyet M."/>
            <person name="Groussin M."/>
            <person name="Gibbons S.M."/>
            <person name="Avila-Pacheco J."/>
            <person name="Jiang X."/>
            <person name="Kearney S.M."/>
            <person name="Perrotta A.R."/>
            <person name="Berdy B."/>
            <person name="Zhao S."/>
            <person name="Lieberman T.D."/>
            <person name="Swanson P.K."/>
            <person name="Smith M."/>
            <person name="Roesemann S."/>
            <person name="Alexander J.E."/>
            <person name="Rich S.A."/>
            <person name="Livny J."/>
            <person name="Vlamakis H."/>
            <person name="Clish C."/>
            <person name="Bullock K."/>
            <person name="Deik A."/>
            <person name="Scott J."/>
            <person name="Pierce K.A."/>
            <person name="Xavier R.J."/>
            <person name="Alm E.J."/>
        </authorList>
    </citation>
    <scope>NUCLEOTIDE SEQUENCE [LARGE SCALE GENOMIC DNA]</scope>
    <source>
        <strain evidence="2 4">BIOML-A4</strain>
        <strain evidence="3 5">BIOML-A5</strain>
    </source>
</reference>
<dbReference type="Proteomes" id="UP000480929">
    <property type="component" value="Unassembled WGS sequence"/>
</dbReference>
<dbReference type="OrthoDB" id="9815655at2"/>
<gene>
    <name evidence="3" type="ORF">GKD88_12470</name>
    <name evidence="2" type="ORF">GKE08_12800</name>
</gene>
<evidence type="ECO:0000313" key="5">
    <source>
        <dbReference type="Proteomes" id="UP000480929"/>
    </source>
</evidence>
<proteinExistence type="predicted"/>
<feature type="transmembrane region" description="Helical" evidence="1">
    <location>
        <begin position="183"/>
        <end position="208"/>
    </location>
</feature>
<feature type="transmembrane region" description="Helical" evidence="1">
    <location>
        <begin position="117"/>
        <end position="135"/>
    </location>
</feature>
<evidence type="ECO:0000313" key="4">
    <source>
        <dbReference type="Proteomes" id="UP000433575"/>
    </source>
</evidence>
<organism evidence="2 4">
    <name type="scientific">Holdemania massiliensis</name>
    <dbReference type="NCBI Taxonomy" id="1468449"/>
    <lineage>
        <taxon>Bacteria</taxon>
        <taxon>Bacillati</taxon>
        <taxon>Bacillota</taxon>
        <taxon>Erysipelotrichia</taxon>
        <taxon>Erysipelotrichales</taxon>
        <taxon>Erysipelotrichaceae</taxon>
        <taxon>Holdemania</taxon>
    </lineage>
</organism>
<protein>
    <submittedName>
        <fullName evidence="2">DUF3796 domain-containing protein</fullName>
    </submittedName>
</protein>
<comment type="caution">
    <text evidence="2">The sequence shown here is derived from an EMBL/GenBank/DDBJ whole genome shotgun (WGS) entry which is preliminary data.</text>
</comment>
<feature type="transmembrane region" description="Helical" evidence="1">
    <location>
        <begin position="51"/>
        <end position="73"/>
    </location>
</feature>